<evidence type="ECO:0000313" key="3">
    <source>
        <dbReference type="EMBL" id="MED6226196.1"/>
    </source>
</evidence>
<reference evidence="3 4" key="1">
    <citation type="journal article" date="2023" name="Plants (Basel)">
        <title>Bridging the Gap: Combining Genomics and Transcriptomics Approaches to Understand Stylosanthes scabra, an Orphan Legume from the Brazilian Caatinga.</title>
        <authorList>
            <person name="Ferreira-Neto J.R.C."/>
            <person name="da Silva M.D."/>
            <person name="Binneck E."/>
            <person name="de Melo N.F."/>
            <person name="da Silva R.H."/>
            <person name="de Melo A.L.T.M."/>
            <person name="Pandolfi V."/>
            <person name="Bustamante F.O."/>
            <person name="Brasileiro-Vidal A.C."/>
            <person name="Benko-Iseppon A.M."/>
        </authorList>
    </citation>
    <scope>NUCLEOTIDE SEQUENCE [LARGE SCALE GENOMIC DNA]</scope>
    <source>
        <tissue evidence="3">Leaves</tissue>
    </source>
</reference>
<accession>A0ABU6ZWM4</accession>
<dbReference type="Proteomes" id="UP001341840">
    <property type="component" value="Unassembled WGS sequence"/>
</dbReference>
<proteinExistence type="predicted"/>
<evidence type="ECO:0000256" key="1">
    <source>
        <dbReference type="SAM" id="MobiDB-lite"/>
    </source>
</evidence>
<evidence type="ECO:0000259" key="2">
    <source>
        <dbReference type="Pfam" id="PF20167"/>
    </source>
</evidence>
<sequence>MASSSDASRKRRGKAVVVDEDTFDAHRFKTPFHEHFFNSNVASKPIIPDTRFKLEEDQYPQIRQQIGLRGWKRLNKPKKKISQTIIREFYANARIDPNNEVGPRFYTFVRGILVNFRAVWSLGAQNNPLYLKRSDLNPVARGWHEFIIHNIMPTTNQSEVTLNRAVLIHCIMSSQEQRELFESLQKEQEKTHKELTNYKKNFSIHMGKLLAAHEEQKNNAGQTHQVLVSHAMESQTGNMYTHWALQQTNQNLVPMIPTKIPLAIRENFKAGRPLFHGMLCPWPPEGSLNAPGQQDTPAVDIPRDPNANSDDEN</sequence>
<dbReference type="InterPro" id="IPR046796">
    <property type="entry name" value="Transposase_32_dom"/>
</dbReference>
<protein>
    <recommendedName>
        <fullName evidence="2">Putative plant transposon protein domain-containing protein</fullName>
    </recommendedName>
</protein>
<organism evidence="3 4">
    <name type="scientific">Stylosanthes scabra</name>
    <dbReference type="NCBI Taxonomy" id="79078"/>
    <lineage>
        <taxon>Eukaryota</taxon>
        <taxon>Viridiplantae</taxon>
        <taxon>Streptophyta</taxon>
        <taxon>Embryophyta</taxon>
        <taxon>Tracheophyta</taxon>
        <taxon>Spermatophyta</taxon>
        <taxon>Magnoliopsida</taxon>
        <taxon>eudicotyledons</taxon>
        <taxon>Gunneridae</taxon>
        <taxon>Pentapetalae</taxon>
        <taxon>rosids</taxon>
        <taxon>fabids</taxon>
        <taxon>Fabales</taxon>
        <taxon>Fabaceae</taxon>
        <taxon>Papilionoideae</taxon>
        <taxon>50 kb inversion clade</taxon>
        <taxon>dalbergioids sensu lato</taxon>
        <taxon>Dalbergieae</taxon>
        <taxon>Pterocarpus clade</taxon>
        <taxon>Stylosanthes</taxon>
    </lineage>
</organism>
<keyword evidence="4" id="KW-1185">Reference proteome</keyword>
<comment type="caution">
    <text evidence="3">The sequence shown here is derived from an EMBL/GenBank/DDBJ whole genome shotgun (WGS) entry which is preliminary data.</text>
</comment>
<dbReference type="EMBL" id="JASCZI010274767">
    <property type="protein sequence ID" value="MED6226196.1"/>
    <property type="molecule type" value="Genomic_DNA"/>
</dbReference>
<dbReference type="Pfam" id="PF20167">
    <property type="entry name" value="Transposase_32"/>
    <property type="match status" value="1"/>
</dbReference>
<gene>
    <name evidence="3" type="ORF">PIB30_101089</name>
</gene>
<feature type="domain" description="Putative plant transposon protein" evidence="2">
    <location>
        <begin position="69"/>
        <end position="175"/>
    </location>
</feature>
<name>A0ABU6ZWM4_9FABA</name>
<feature type="region of interest" description="Disordered" evidence="1">
    <location>
        <begin position="285"/>
        <end position="313"/>
    </location>
</feature>
<evidence type="ECO:0000313" key="4">
    <source>
        <dbReference type="Proteomes" id="UP001341840"/>
    </source>
</evidence>